<evidence type="ECO:0000313" key="1">
    <source>
        <dbReference type="EMBL" id="KAL2055710.1"/>
    </source>
</evidence>
<name>A0ABR4BDJ8_9LECA</name>
<gene>
    <name evidence="1" type="ORF">ABVK25_003954</name>
</gene>
<protein>
    <submittedName>
        <fullName evidence="1">Uncharacterized protein</fullName>
    </submittedName>
</protein>
<comment type="caution">
    <text evidence="1">The sequence shown here is derived from an EMBL/GenBank/DDBJ whole genome shotgun (WGS) entry which is preliminary data.</text>
</comment>
<evidence type="ECO:0000313" key="2">
    <source>
        <dbReference type="Proteomes" id="UP001590951"/>
    </source>
</evidence>
<dbReference type="Proteomes" id="UP001590951">
    <property type="component" value="Unassembled WGS sequence"/>
</dbReference>
<organism evidence="1 2">
    <name type="scientific">Lepraria finkii</name>
    <dbReference type="NCBI Taxonomy" id="1340010"/>
    <lineage>
        <taxon>Eukaryota</taxon>
        <taxon>Fungi</taxon>
        <taxon>Dikarya</taxon>
        <taxon>Ascomycota</taxon>
        <taxon>Pezizomycotina</taxon>
        <taxon>Lecanoromycetes</taxon>
        <taxon>OSLEUM clade</taxon>
        <taxon>Lecanoromycetidae</taxon>
        <taxon>Lecanorales</taxon>
        <taxon>Lecanorineae</taxon>
        <taxon>Stereocaulaceae</taxon>
        <taxon>Lepraria</taxon>
    </lineage>
</organism>
<accession>A0ABR4BDJ8</accession>
<proteinExistence type="predicted"/>
<dbReference type="EMBL" id="JBHFEH010000010">
    <property type="protein sequence ID" value="KAL2055710.1"/>
    <property type="molecule type" value="Genomic_DNA"/>
</dbReference>
<sequence length="113" mass="12795">MAAKGVCFFPMYCIYVLSIARHSSSVEIKHSIEREAMWTRFRSRDKFAIKVFVGGINAVSGEPMLGNAAATFRRLNRNPQGKTLQHYLVTPQQLWLDGVAGHDGQVRQFVIRI</sequence>
<reference evidence="1 2" key="1">
    <citation type="submission" date="2024-09" db="EMBL/GenBank/DDBJ databases">
        <title>Rethinking Asexuality: The Enigmatic Case of Functional Sexual Genes in Lepraria (Stereocaulaceae).</title>
        <authorList>
            <person name="Doellman M."/>
            <person name="Sun Y."/>
            <person name="Barcenas-Pena A."/>
            <person name="Lumbsch H.T."/>
            <person name="Grewe F."/>
        </authorList>
    </citation>
    <scope>NUCLEOTIDE SEQUENCE [LARGE SCALE GENOMIC DNA]</scope>
    <source>
        <strain evidence="1 2">Grewe 0041</strain>
    </source>
</reference>
<keyword evidence="2" id="KW-1185">Reference proteome</keyword>